<organism evidence="7 8">
    <name type="scientific">Arthrobacter pityocampae</name>
    <dbReference type="NCBI Taxonomy" id="547334"/>
    <lineage>
        <taxon>Bacteria</taxon>
        <taxon>Bacillati</taxon>
        <taxon>Actinomycetota</taxon>
        <taxon>Actinomycetes</taxon>
        <taxon>Micrococcales</taxon>
        <taxon>Micrococcaceae</taxon>
        <taxon>Arthrobacter</taxon>
    </lineage>
</organism>
<dbReference type="OrthoDB" id="5638726at2"/>
<gene>
    <name evidence="7" type="ORF">C4K88_10900</name>
</gene>
<evidence type="ECO:0000313" key="7">
    <source>
        <dbReference type="EMBL" id="PPB49200.1"/>
    </source>
</evidence>
<keyword evidence="2" id="KW-1003">Cell membrane</keyword>
<evidence type="ECO:0000256" key="5">
    <source>
        <dbReference type="ARBA" id="ARBA00023136"/>
    </source>
</evidence>
<dbReference type="InterPro" id="IPR001123">
    <property type="entry name" value="LeuE-type"/>
</dbReference>
<feature type="transmembrane region" description="Helical" evidence="6">
    <location>
        <begin position="74"/>
        <end position="92"/>
    </location>
</feature>
<reference evidence="7 8" key="1">
    <citation type="journal article" date="2014" name="Int. J. Syst. Evol. Microbiol.">
        <title>Arthrobacter pityocampae sp. nov., isolated from Thaumetopoea pityocampa (Lep., Thaumetopoeidae).</title>
        <authorList>
            <person name="Ince I.A."/>
            <person name="Demirbag Z."/>
            <person name="Kati H."/>
        </authorList>
    </citation>
    <scope>NUCLEOTIDE SEQUENCE [LARGE SCALE GENOMIC DNA]</scope>
    <source>
        <strain evidence="7 8">Tp2</strain>
    </source>
</reference>
<dbReference type="Pfam" id="PF01810">
    <property type="entry name" value="LysE"/>
    <property type="match status" value="1"/>
</dbReference>
<keyword evidence="4 6" id="KW-1133">Transmembrane helix</keyword>
<comment type="subcellular location">
    <subcellularLocation>
        <location evidence="1">Cell membrane</location>
        <topology evidence="1">Multi-pass membrane protein</topology>
    </subcellularLocation>
</comment>
<dbReference type="GO" id="GO:0005886">
    <property type="term" value="C:plasma membrane"/>
    <property type="evidence" value="ECO:0007669"/>
    <property type="project" value="UniProtKB-SubCell"/>
</dbReference>
<dbReference type="PANTHER" id="PTHR30086:SF20">
    <property type="entry name" value="ARGININE EXPORTER PROTEIN ARGO-RELATED"/>
    <property type="match status" value="1"/>
</dbReference>
<evidence type="ECO:0000256" key="4">
    <source>
        <dbReference type="ARBA" id="ARBA00022989"/>
    </source>
</evidence>
<evidence type="ECO:0000256" key="1">
    <source>
        <dbReference type="ARBA" id="ARBA00004651"/>
    </source>
</evidence>
<dbReference type="RefSeq" id="WP_104121637.1">
    <property type="nucleotide sequence ID" value="NZ_PRKW01000004.1"/>
</dbReference>
<evidence type="ECO:0000256" key="2">
    <source>
        <dbReference type="ARBA" id="ARBA00022475"/>
    </source>
</evidence>
<feature type="transmembrane region" description="Helical" evidence="6">
    <location>
        <begin position="182"/>
        <end position="200"/>
    </location>
</feature>
<feature type="transmembrane region" description="Helical" evidence="6">
    <location>
        <begin position="146"/>
        <end position="170"/>
    </location>
</feature>
<comment type="caution">
    <text evidence="7">The sequence shown here is derived from an EMBL/GenBank/DDBJ whole genome shotgun (WGS) entry which is preliminary data.</text>
</comment>
<keyword evidence="8" id="KW-1185">Reference proteome</keyword>
<dbReference type="Proteomes" id="UP000239297">
    <property type="component" value="Unassembled WGS sequence"/>
</dbReference>
<protein>
    <submittedName>
        <fullName evidence="7">Amino acid transporter</fullName>
    </submittedName>
</protein>
<evidence type="ECO:0000256" key="3">
    <source>
        <dbReference type="ARBA" id="ARBA00022692"/>
    </source>
</evidence>
<dbReference type="EMBL" id="PRKW01000004">
    <property type="protein sequence ID" value="PPB49200.1"/>
    <property type="molecule type" value="Genomic_DNA"/>
</dbReference>
<dbReference type="AlphaFoldDB" id="A0A2S5IXG7"/>
<sequence length="201" mass="20998">MISTATTGLAAGLTLIVAIGSQNAFVLRQGLRRSHVALVVTVCAVSDLVLIVLGVGGLGAAIERAPVVLEVVRWAGAAFLAGYAGLAAWRAVRGERLDVDGGPAAMSWRAALGTCLALTWLNPHVYLDTVLLLGSLANTHGTPGRWWFAAGAALGSVLWFTALGVGARFLAPVFARPWAWRILDAVIAVVMLLLAVLLVLR</sequence>
<name>A0A2S5IXG7_9MICC</name>
<evidence type="ECO:0000313" key="8">
    <source>
        <dbReference type="Proteomes" id="UP000239297"/>
    </source>
</evidence>
<keyword evidence="3 6" id="KW-0812">Transmembrane</keyword>
<evidence type="ECO:0000256" key="6">
    <source>
        <dbReference type="SAM" id="Phobius"/>
    </source>
</evidence>
<feature type="transmembrane region" description="Helical" evidence="6">
    <location>
        <begin position="6"/>
        <end position="26"/>
    </location>
</feature>
<dbReference type="PANTHER" id="PTHR30086">
    <property type="entry name" value="ARGININE EXPORTER PROTEIN ARGO"/>
    <property type="match status" value="1"/>
</dbReference>
<proteinExistence type="predicted"/>
<feature type="transmembrane region" description="Helical" evidence="6">
    <location>
        <begin position="38"/>
        <end position="62"/>
    </location>
</feature>
<keyword evidence="5 6" id="KW-0472">Membrane</keyword>
<dbReference type="GO" id="GO:0015171">
    <property type="term" value="F:amino acid transmembrane transporter activity"/>
    <property type="evidence" value="ECO:0007669"/>
    <property type="project" value="TreeGrafter"/>
</dbReference>
<accession>A0A2S5IXG7</accession>